<name>A0A135I0Q7_9HYPH</name>
<proteinExistence type="predicted"/>
<protein>
    <recommendedName>
        <fullName evidence="3">Pilus assembly protein</fullName>
    </recommendedName>
</protein>
<gene>
    <name evidence="1" type="ORF">ATN84_04635</name>
</gene>
<evidence type="ECO:0000313" key="1">
    <source>
        <dbReference type="EMBL" id="KXF79034.1"/>
    </source>
</evidence>
<dbReference type="STRING" id="1494590.ATN84_04635"/>
<organism evidence="1 2">
    <name type="scientific">Paramesorhizobium deserti</name>
    <dbReference type="NCBI Taxonomy" id="1494590"/>
    <lineage>
        <taxon>Bacteria</taxon>
        <taxon>Pseudomonadati</taxon>
        <taxon>Pseudomonadota</taxon>
        <taxon>Alphaproteobacteria</taxon>
        <taxon>Hyphomicrobiales</taxon>
        <taxon>Phyllobacteriaceae</taxon>
        <taxon>Paramesorhizobium</taxon>
    </lineage>
</organism>
<comment type="caution">
    <text evidence="1">The sequence shown here is derived from an EMBL/GenBank/DDBJ whole genome shotgun (WGS) entry which is preliminary data.</text>
</comment>
<keyword evidence="2" id="KW-1185">Reference proteome</keyword>
<evidence type="ECO:0000313" key="2">
    <source>
        <dbReference type="Proteomes" id="UP000070107"/>
    </source>
</evidence>
<reference evidence="1 2" key="1">
    <citation type="submission" date="2015-11" db="EMBL/GenBank/DDBJ databases">
        <title>Draft genome sequence of Paramesorhizobium deserti A-3-E, a strain highly resistant to diverse beta-lactam antibiotics.</title>
        <authorList>
            <person name="Lv R."/>
            <person name="Yang X."/>
            <person name="Fang N."/>
            <person name="Guo J."/>
            <person name="Luo X."/>
            <person name="Peng F."/>
            <person name="Yang R."/>
            <person name="Cui Y."/>
            <person name="Fang C."/>
            <person name="Song Y."/>
        </authorList>
    </citation>
    <scope>NUCLEOTIDE SEQUENCE [LARGE SCALE GENOMIC DNA]</scope>
    <source>
        <strain evidence="1 2">A-3-E</strain>
    </source>
</reference>
<accession>A0A135I0Q7</accession>
<dbReference type="AlphaFoldDB" id="A0A135I0Q7"/>
<sequence>MEFVLVVPLIVLAYLGAIDLTEGIETDKNVSRTAGIIANIVAAQQSSVSRTQLDDIVKIGEATLFPYDRAKPGIRITAIQVASTPSANPPATVAWSYASGKLSPDPKNSTIDIPSGFRTNDTFLIKVDVALTYVPVTTWGMRNIVSMDGGLPLAETYYFAPINSITIACQSC</sequence>
<dbReference type="Proteomes" id="UP000070107">
    <property type="component" value="Unassembled WGS sequence"/>
</dbReference>
<evidence type="ECO:0008006" key="3">
    <source>
        <dbReference type="Google" id="ProtNLM"/>
    </source>
</evidence>
<dbReference type="EMBL" id="LNTU01000001">
    <property type="protein sequence ID" value="KXF79034.1"/>
    <property type="molecule type" value="Genomic_DNA"/>
</dbReference>